<gene>
    <name evidence="2" type="primary">yjcF</name>
    <name evidence="2" type="ORF">CTLFYP3_02852</name>
</gene>
<accession>A0A6N3FUN4</accession>
<reference evidence="2" key="1">
    <citation type="submission" date="2019-11" db="EMBL/GenBank/DDBJ databases">
        <authorList>
            <person name="Feng L."/>
        </authorList>
    </citation>
    <scope>NUCLEOTIDE SEQUENCE</scope>
    <source>
        <strain evidence="2">CTertiumLFYP3</strain>
    </source>
</reference>
<dbReference type="CDD" id="cd04301">
    <property type="entry name" value="NAT_SF"/>
    <property type="match status" value="1"/>
</dbReference>
<dbReference type="GO" id="GO:0016747">
    <property type="term" value="F:acyltransferase activity, transferring groups other than amino-acyl groups"/>
    <property type="evidence" value="ECO:0007669"/>
    <property type="project" value="InterPro"/>
</dbReference>
<name>A0A6N3FUN4_9CLOT</name>
<proteinExistence type="predicted"/>
<keyword evidence="2" id="KW-0808">Transferase</keyword>
<dbReference type="SUPFAM" id="SSF55729">
    <property type="entry name" value="Acyl-CoA N-acyltransferases (Nat)"/>
    <property type="match status" value="1"/>
</dbReference>
<dbReference type="Gene3D" id="3.40.630.30">
    <property type="match status" value="1"/>
</dbReference>
<evidence type="ECO:0000313" key="2">
    <source>
        <dbReference type="EMBL" id="VYU55775.1"/>
    </source>
</evidence>
<dbReference type="PROSITE" id="PS51186">
    <property type="entry name" value="GNAT"/>
    <property type="match status" value="1"/>
</dbReference>
<feature type="domain" description="N-acetyltransferase" evidence="1">
    <location>
        <begin position="1"/>
        <end position="156"/>
    </location>
</feature>
<dbReference type="EC" id="2.3.1.-" evidence="2"/>
<dbReference type="InterPro" id="IPR016181">
    <property type="entry name" value="Acyl_CoA_acyltransferase"/>
</dbReference>
<evidence type="ECO:0000259" key="1">
    <source>
        <dbReference type="PROSITE" id="PS51186"/>
    </source>
</evidence>
<protein>
    <submittedName>
        <fullName evidence="2">Putative N-acetyltransferase YjcF</fullName>
        <ecNumber evidence="2">2.3.1.-</ecNumber>
    </submittedName>
</protein>
<dbReference type="EMBL" id="CACRTO010000042">
    <property type="protein sequence ID" value="VYU55775.1"/>
    <property type="molecule type" value="Genomic_DNA"/>
</dbReference>
<sequence>MEEKYEFRSKYFDELNINEFYEIAKARYEVFACEQEITCENDFDDKDRECIHLFIVDKDFKNEVIAGYCRLLPAGLSYDEASIGRVLVSREYRNRGLAKEMMIRAIEEIKKEFNTDKITLSAQSYIKNLYKEVGFREVSDEYDEAGIPHIKMKLGI</sequence>
<dbReference type="Pfam" id="PF13673">
    <property type="entry name" value="Acetyltransf_10"/>
    <property type="match status" value="1"/>
</dbReference>
<keyword evidence="2" id="KW-0012">Acyltransferase</keyword>
<dbReference type="AlphaFoldDB" id="A0A6N3FUN4"/>
<organism evidence="2">
    <name type="scientific">Clostridium tertium</name>
    <dbReference type="NCBI Taxonomy" id="1559"/>
    <lineage>
        <taxon>Bacteria</taxon>
        <taxon>Bacillati</taxon>
        <taxon>Bacillota</taxon>
        <taxon>Clostridia</taxon>
        <taxon>Eubacteriales</taxon>
        <taxon>Clostridiaceae</taxon>
        <taxon>Clostridium</taxon>
    </lineage>
</organism>
<dbReference type="RefSeq" id="WP_156627297.1">
    <property type="nucleotide sequence ID" value="NZ_CACRTO010000042.1"/>
</dbReference>
<dbReference type="InterPro" id="IPR000182">
    <property type="entry name" value="GNAT_dom"/>
</dbReference>